<gene>
    <name evidence="1" type="ORF">FOMPIDRAFT_1056552</name>
</gene>
<name>S8DIY1_FOMSC</name>
<organism evidence="1 2">
    <name type="scientific">Fomitopsis schrenkii</name>
    <name type="common">Brown rot fungus</name>
    <dbReference type="NCBI Taxonomy" id="2126942"/>
    <lineage>
        <taxon>Eukaryota</taxon>
        <taxon>Fungi</taxon>
        <taxon>Dikarya</taxon>
        <taxon>Basidiomycota</taxon>
        <taxon>Agaricomycotina</taxon>
        <taxon>Agaricomycetes</taxon>
        <taxon>Polyporales</taxon>
        <taxon>Fomitopsis</taxon>
    </lineage>
</organism>
<dbReference type="Proteomes" id="UP000015241">
    <property type="component" value="Unassembled WGS sequence"/>
</dbReference>
<dbReference type="InParanoid" id="S8DIY1"/>
<dbReference type="AlphaFoldDB" id="S8DIY1"/>
<evidence type="ECO:0000313" key="1">
    <source>
        <dbReference type="EMBL" id="EPS92792.1"/>
    </source>
</evidence>
<accession>S8DIY1</accession>
<dbReference type="HOGENOM" id="CLU_2197023_0_0_1"/>
<dbReference type="EMBL" id="KE504349">
    <property type="protein sequence ID" value="EPS92792.1"/>
    <property type="molecule type" value="Genomic_DNA"/>
</dbReference>
<reference evidence="1 2" key="1">
    <citation type="journal article" date="2012" name="Science">
        <title>The Paleozoic origin of enzymatic lignin decomposition reconstructed from 31 fungal genomes.</title>
        <authorList>
            <person name="Floudas D."/>
            <person name="Binder M."/>
            <person name="Riley R."/>
            <person name="Barry K."/>
            <person name="Blanchette R.A."/>
            <person name="Henrissat B."/>
            <person name="Martinez A.T."/>
            <person name="Otillar R."/>
            <person name="Spatafora J.W."/>
            <person name="Yadav J.S."/>
            <person name="Aerts A."/>
            <person name="Benoit I."/>
            <person name="Boyd A."/>
            <person name="Carlson A."/>
            <person name="Copeland A."/>
            <person name="Coutinho P.M."/>
            <person name="de Vries R.P."/>
            <person name="Ferreira P."/>
            <person name="Findley K."/>
            <person name="Foster B."/>
            <person name="Gaskell J."/>
            <person name="Glotzer D."/>
            <person name="Gorecki P."/>
            <person name="Heitman J."/>
            <person name="Hesse C."/>
            <person name="Hori C."/>
            <person name="Igarashi K."/>
            <person name="Jurgens J.A."/>
            <person name="Kallen N."/>
            <person name="Kersten P."/>
            <person name="Kohler A."/>
            <person name="Kuees U."/>
            <person name="Kumar T.K.A."/>
            <person name="Kuo A."/>
            <person name="LaButti K."/>
            <person name="Larrondo L.F."/>
            <person name="Lindquist E."/>
            <person name="Ling A."/>
            <person name="Lombard V."/>
            <person name="Lucas S."/>
            <person name="Lundell T."/>
            <person name="Martin R."/>
            <person name="McLaughlin D.J."/>
            <person name="Morgenstern I."/>
            <person name="Morin E."/>
            <person name="Murat C."/>
            <person name="Nagy L.G."/>
            <person name="Nolan M."/>
            <person name="Ohm R.A."/>
            <person name="Patyshakuliyeva A."/>
            <person name="Rokas A."/>
            <person name="Ruiz-Duenas F.J."/>
            <person name="Sabat G."/>
            <person name="Salamov A."/>
            <person name="Samejima M."/>
            <person name="Schmutz J."/>
            <person name="Slot J.C."/>
            <person name="St John F."/>
            <person name="Stenlid J."/>
            <person name="Sun H."/>
            <person name="Sun S."/>
            <person name="Syed K."/>
            <person name="Tsang A."/>
            <person name="Wiebenga A."/>
            <person name="Young D."/>
            <person name="Pisabarro A."/>
            <person name="Eastwood D.C."/>
            <person name="Martin F."/>
            <person name="Cullen D."/>
            <person name="Grigoriev I.V."/>
            <person name="Hibbett D.S."/>
        </authorList>
    </citation>
    <scope>NUCLEOTIDE SEQUENCE</scope>
    <source>
        <strain evidence="2">FP-58527</strain>
    </source>
</reference>
<keyword evidence="2" id="KW-1185">Reference proteome</keyword>
<sequence>MGLWLRSMLRVAVRHAGTVRRDKLRENDLRLQIVSAALFDFPPSILCVLHRDPLKTPSRQRVCSIFLHDHSRGHTSGRVMEIPCPRRAGSKPFLTWLSVFPLSFRRGW</sequence>
<proteinExistence type="predicted"/>
<protein>
    <submittedName>
        <fullName evidence="1">Uncharacterized protein</fullName>
    </submittedName>
</protein>
<evidence type="ECO:0000313" key="2">
    <source>
        <dbReference type="Proteomes" id="UP000015241"/>
    </source>
</evidence>